<reference evidence="1 2" key="1">
    <citation type="journal article" date="2016" name="Sci. Rep.">
        <title>The Dendrobium catenatum Lindl. genome sequence provides insights into polysaccharide synthase, floral development and adaptive evolution.</title>
        <authorList>
            <person name="Zhang G.Q."/>
            <person name="Xu Q."/>
            <person name="Bian C."/>
            <person name="Tsai W.C."/>
            <person name="Yeh C.M."/>
            <person name="Liu K.W."/>
            <person name="Yoshida K."/>
            <person name="Zhang L.S."/>
            <person name="Chang S.B."/>
            <person name="Chen F."/>
            <person name="Shi Y."/>
            <person name="Su Y.Y."/>
            <person name="Zhang Y.Q."/>
            <person name="Chen L.J."/>
            <person name="Yin Y."/>
            <person name="Lin M."/>
            <person name="Huang H."/>
            <person name="Deng H."/>
            <person name="Wang Z.W."/>
            <person name="Zhu S.L."/>
            <person name="Zhao X."/>
            <person name="Deng C."/>
            <person name="Niu S.C."/>
            <person name="Huang J."/>
            <person name="Wang M."/>
            <person name="Liu G.H."/>
            <person name="Yang H.J."/>
            <person name="Xiao X.J."/>
            <person name="Hsiao Y.Y."/>
            <person name="Wu W.L."/>
            <person name="Chen Y.Y."/>
            <person name="Mitsuda N."/>
            <person name="Ohme-Takagi M."/>
            <person name="Luo Y.B."/>
            <person name="Van de Peer Y."/>
            <person name="Liu Z.J."/>
        </authorList>
    </citation>
    <scope>NUCLEOTIDE SEQUENCE [LARGE SCALE GENOMIC DNA]</scope>
    <source>
        <tissue evidence="1">The whole plant</tissue>
    </source>
</reference>
<sequence>MFRVPINQTAPRNHISLRHFIKYLPRFSHKPRTTILARMVFHETTSRWDILSNTSKETKREPIQI</sequence>
<dbReference type="EMBL" id="KZ504159">
    <property type="protein sequence ID" value="PKU59112.1"/>
    <property type="molecule type" value="Genomic_DNA"/>
</dbReference>
<evidence type="ECO:0000313" key="1">
    <source>
        <dbReference type="EMBL" id="PKU59112.1"/>
    </source>
</evidence>
<dbReference type="Proteomes" id="UP000233837">
    <property type="component" value="Unassembled WGS sequence"/>
</dbReference>
<organism evidence="1 2">
    <name type="scientific">Dendrobium catenatum</name>
    <dbReference type="NCBI Taxonomy" id="906689"/>
    <lineage>
        <taxon>Eukaryota</taxon>
        <taxon>Viridiplantae</taxon>
        <taxon>Streptophyta</taxon>
        <taxon>Embryophyta</taxon>
        <taxon>Tracheophyta</taxon>
        <taxon>Spermatophyta</taxon>
        <taxon>Magnoliopsida</taxon>
        <taxon>Liliopsida</taxon>
        <taxon>Asparagales</taxon>
        <taxon>Orchidaceae</taxon>
        <taxon>Epidendroideae</taxon>
        <taxon>Malaxideae</taxon>
        <taxon>Dendrobiinae</taxon>
        <taxon>Dendrobium</taxon>
    </lineage>
</organism>
<name>A0A2I0V6S4_9ASPA</name>
<accession>A0A2I0V6S4</accession>
<gene>
    <name evidence="1" type="ORF">MA16_Dca014854</name>
</gene>
<reference evidence="1 2" key="2">
    <citation type="journal article" date="2017" name="Nature">
        <title>The Apostasia genome and the evolution of orchids.</title>
        <authorList>
            <person name="Zhang G.Q."/>
            <person name="Liu K.W."/>
            <person name="Li Z."/>
            <person name="Lohaus R."/>
            <person name="Hsiao Y.Y."/>
            <person name="Niu S.C."/>
            <person name="Wang J.Y."/>
            <person name="Lin Y.C."/>
            <person name="Xu Q."/>
            <person name="Chen L.J."/>
            <person name="Yoshida K."/>
            <person name="Fujiwara S."/>
            <person name="Wang Z.W."/>
            <person name="Zhang Y.Q."/>
            <person name="Mitsuda N."/>
            <person name="Wang M."/>
            <person name="Liu G.H."/>
            <person name="Pecoraro L."/>
            <person name="Huang H.X."/>
            <person name="Xiao X.J."/>
            <person name="Lin M."/>
            <person name="Wu X.Y."/>
            <person name="Wu W.L."/>
            <person name="Chen Y.Y."/>
            <person name="Chang S.B."/>
            <person name="Sakamoto S."/>
            <person name="Ohme-Takagi M."/>
            <person name="Yagi M."/>
            <person name="Zeng S.J."/>
            <person name="Shen C.Y."/>
            <person name="Yeh C.M."/>
            <person name="Luo Y.B."/>
            <person name="Tsai W.C."/>
            <person name="Van de Peer Y."/>
            <person name="Liu Z.J."/>
        </authorList>
    </citation>
    <scope>NUCLEOTIDE SEQUENCE [LARGE SCALE GENOMIC DNA]</scope>
    <source>
        <tissue evidence="1">The whole plant</tissue>
    </source>
</reference>
<evidence type="ECO:0000313" key="2">
    <source>
        <dbReference type="Proteomes" id="UP000233837"/>
    </source>
</evidence>
<protein>
    <submittedName>
        <fullName evidence="1">Uncharacterized protein</fullName>
    </submittedName>
</protein>
<dbReference type="AlphaFoldDB" id="A0A2I0V6S4"/>
<keyword evidence="2" id="KW-1185">Reference proteome</keyword>
<proteinExistence type="predicted"/>